<dbReference type="Proteomes" id="UP001596043">
    <property type="component" value="Unassembled WGS sequence"/>
</dbReference>
<reference evidence="4" key="1">
    <citation type="journal article" date="2019" name="Int. J. Syst. Evol. Microbiol.">
        <title>The Global Catalogue of Microorganisms (GCM) 10K type strain sequencing project: providing services to taxonomists for standard genome sequencing and annotation.</title>
        <authorList>
            <consortium name="The Broad Institute Genomics Platform"/>
            <consortium name="The Broad Institute Genome Sequencing Center for Infectious Disease"/>
            <person name="Wu L."/>
            <person name="Ma J."/>
        </authorList>
    </citation>
    <scope>NUCLEOTIDE SEQUENCE [LARGE SCALE GENOMIC DNA]</scope>
    <source>
        <strain evidence="4">YJ-61-S</strain>
    </source>
</reference>
<proteinExistence type="predicted"/>
<comment type="caution">
    <text evidence="3">The sequence shown here is derived from an EMBL/GenBank/DDBJ whole genome shotgun (WGS) entry which is preliminary data.</text>
</comment>
<feature type="signal peptide" evidence="1">
    <location>
        <begin position="1"/>
        <end position="19"/>
    </location>
</feature>
<evidence type="ECO:0000259" key="2">
    <source>
        <dbReference type="Pfam" id="PF10988"/>
    </source>
</evidence>
<evidence type="ECO:0000256" key="1">
    <source>
        <dbReference type="SAM" id="SignalP"/>
    </source>
</evidence>
<dbReference type="InterPro" id="IPR021255">
    <property type="entry name" value="DUF2807"/>
</dbReference>
<dbReference type="EMBL" id="JBHSFV010000003">
    <property type="protein sequence ID" value="MFC4633739.1"/>
    <property type="molecule type" value="Genomic_DNA"/>
</dbReference>
<feature type="domain" description="Putative auto-transporter adhesin head GIN" evidence="2">
    <location>
        <begin position="29"/>
        <end position="208"/>
    </location>
</feature>
<dbReference type="RefSeq" id="WP_379977966.1">
    <property type="nucleotide sequence ID" value="NZ_JBHSFV010000003.1"/>
</dbReference>
<protein>
    <submittedName>
        <fullName evidence="3">Head GIN domain-containing protein</fullName>
    </submittedName>
</protein>
<sequence>MKKFIMTVIAVSISAITFAQDPITKNMGDFTEVKVYDRIVVNLVKSDENKVVISGADASQVEVINKDGKLKIRMEFDLIFDGNNTFVNVYYNNLKVIDGNEGAEITSNELIEQDEIEIKMQEGARIKVGLKVRNANMRAVTGGIIEVSGIATTQDVTVNTGGIYEGSDFETEETKVFVQAGGEVEVYASKKADVTIRAGGDVDIYGKPSEVKRKRTFGGRITVM</sequence>
<dbReference type="Pfam" id="PF10988">
    <property type="entry name" value="DUF2807"/>
    <property type="match status" value="1"/>
</dbReference>
<keyword evidence="1" id="KW-0732">Signal</keyword>
<keyword evidence="4" id="KW-1185">Reference proteome</keyword>
<organism evidence="3 4">
    <name type="scientific">Dokdonia ponticola</name>
    <dbReference type="NCBI Taxonomy" id="2041041"/>
    <lineage>
        <taxon>Bacteria</taxon>
        <taxon>Pseudomonadati</taxon>
        <taxon>Bacteroidota</taxon>
        <taxon>Flavobacteriia</taxon>
        <taxon>Flavobacteriales</taxon>
        <taxon>Flavobacteriaceae</taxon>
        <taxon>Dokdonia</taxon>
    </lineage>
</organism>
<gene>
    <name evidence="3" type="ORF">ACFO3O_07460</name>
</gene>
<evidence type="ECO:0000313" key="4">
    <source>
        <dbReference type="Proteomes" id="UP001596043"/>
    </source>
</evidence>
<feature type="chain" id="PRO_5045337944" evidence="1">
    <location>
        <begin position="20"/>
        <end position="224"/>
    </location>
</feature>
<dbReference type="Gene3D" id="2.160.20.120">
    <property type="match status" value="1"/>
</dbReference>
<evidence type="ECO:0000313" key="3">
    <source>
        <dbReference type="EMBL" id="MFC4633739.1"/>
    </source>
</evidence>
<name>A0ABV9HWS4_9FLAO</name>
<accession>A0ABV9HWS4</accession>